<evidence type="ECO:0000313" key="2">
    <source>
        <dbReference type="EMBL" id="KAF9613452.1"/>
    </source>
</evidence>
<dbReference type="GO" id="GO:0004523">
    <property type="term" value="F:RNA-DNA hybrid ribonuclease activity"/>
    <property type="evidence" value="ECO:0007669"/>
    <property type="project" value="InterPro"/>
</dbReference>
<evidence type="ECO:0000259" key="1">
    <source>
        <dbReference type="PROSITE" id="PS50879"/>
    </source>
</evidence>
<dbReference type="PANTHER" id="PTHR47723">
    <property type="entry name" value="OS05G0353850 PROTEIN"/>
    <property type="match status" value="1"/>
</dbReference>
<evidence type="ECO:0000313" key="3">
    <source>
        <dbReference type="Proteomes" id="UP000631114"/>
    </source>
</evidence>
<dbReference type="InterPro" id="IPR002156">
    <property type="entry name" value="RNaseH_domain"/>
</dbReference>
<dbReference type="AlphaFoldDB" id="A0A835IBS5"/>
<dbReference type="PROSITE" id="PS50879">
    <property type="entry name" value="RNASE_H_1"/>
    <property type="match status" value="1"/>
</dbReference>
<dbReference type="Pfam" id="PF13456">
    <property type="entry name" value="RVT_3"/>
    <property type="match status" value="1"/>
</dbReference>
<dbReference type="EMBL" id="JADFTS010000003">
    <property type="protein sequence ID" value="KAF9613452.1"/>
    <property type="molecule type" value="Genomic_DNA"/>
</dbReference>
<reference evidence="2 3" key="1">
    <citation type="submission" date="2020-10" db="EMBL/GenBank/DDBJ databases">
        <title>The Coptis chinensis genome and diversification of protoberbering-type alkaloids.</title>
        <authorList>
            <person name="Wang B."/>
            <person name="Shu S."/>
            <person name="Song C."/>
            <person name="Liu Y."/>
        </authorList>
    </citation>
    <scope>NUCLEOTIDE SEQUENCE [LARGE SCALE GENOMIC DNA]</scope>
    <source>
        <strain evidence="2">HL-2020</strain>
        <tissue evidence="2">Leaf</tissue>
    </source>
</reference>
<accession>A0A835IBS5</accession>
<dbReference type="SUPFAM" id="SSF53098">
    <property type="entry name" value="Ribonuclease H-like"/>
    <property type="match status" value="1"/>
</dbReference>
<gene>
    <name evidence="2" type="ORF">IFM89_008299</name>
</gene>
<comment type="caution">
    <text evidence="2">The sequence shown here is derived from an EMBL/GenBank/DDBJ whole genome shotgun (WGS) entry which is preliminary data.</text>
</comment>
<name>A0A835IBS5_9MAGN</name>
<dbReference type="InterPro" id="IPR012337">
    <property type="entry name" value="RNaseH-like_sf"/>
</dbReference>
<dbReference type="CDD" id="cd06222">
    <property type="entry name" value="RNase_H_like"/>
    <property type="match status" value="1"/>
</dbReference>
<dbReference type="InterPro" id="IPR053151">
    <property type="entry name" value="RNase_H-like"/>
</dbReference>
<dbReference type="Proteomes" id="UP000631114">
    <property type="component" value="Unassembled WGS sequence"/>
</dbReference>
<dbReference type="PANTHER" id="PTHR47723:SF19">
    <property type="entry name" value="POLYNUCLEOTIDYL TRANSFERASE, RIBONUCLEASE H-LIKE SUPERFAMILY PROTEIN"/>
    <property type="match status" value="1"/>
</dbReference>
<keyword evidence="3" id="KW-1185">Reference proteome</keyword>
<sequence length="175" mass="20107">MKRFRAIVSHIISNGRWVAPVMLKDLMAVADREEDLQHVIWECSFARQLWDWLAEMFNFRTQLAPKFPKVPRIKDYKWNPPDDDIIKVNTYGASHGNPGSARYGLVYRNSNSEVLFVVCKNIGTATNYVAEVMGIIESIEMAIDNGWHKLWIESDSKAGVIVFGTSELPWEVRPH</sequence>
<protein>
    <recommendedName>
        <fullName evidence="1">RNase H type-1 domain-containing protein</fullName>
    </recommendedName>
</protein>
<dbReference type="Gene3D" id="3.30.420.10">
    <property type="entry name" value="Ribonuclease H-like superfamily/Ribonuclease H"/>
    <property type="match status" value="1"/>
</dbReference>
<feature type="domain" description="RNase H type-1" evidence="1">
    <location>
        <begin position="82"/>
        <end position="175"/>
    </location>
</feature>
<dbReference type="InterPro" id="IPR044730">
    <property type="entry name" value="RNase_H-like_dom_plant"/>
</dbReference>
<organism evidence="2 3">
    <name type="scientific">Coptis chinensis</name>
    <dbReference type="NCBI Taxonomy" id="261450"/>
    <lineage>
        <taxon>Eukaryota</taxon>
        <taxon>Viridiplantae</taxon>
        <taxon>Streptophyta</taxon>
        <taxon>Embryophyta</taxon>
        <taxon>Tracheophyta</taxon>
        <taxon>Spermatophyta</taxon>
        <taxon>Magnoliopsida</taxon>
        <taxon>Ranunculales</taxon>
        <taxon>Ranunculaceae</taxon>
        <taxon>Coptidoideae</taxon>
        <taxon>Coptis</taxon>
    </lineage>
</organism>
<dbReference type="GO" id="GO:0003676">
    <property type="term" value="F:nucleic acid binding"/>
    <property type="evidence" value="ECO:0007669"/>
    <property type="project" value="InterPro"/>
</dbReference>
<proteinExistence type="predicted"/>
<dbReference type="InterPro" id="IPR036397">
    <property type="entry name" value="RNaseH_sf"/>
</dbReference>
<dbReference type="OrthoDB" id="1938131at2759"/>